<dbReference type="InterPro" id="IPR020588">
    <property type="entry name" value="RecA_ATP-bd"/>
</dbReference>
<dbReference type="GO" id="GO:0005829">
    <property type="term" value="C:cytosol"/>
    <property type="evidence" value="ECO:0007669"/>
    <property type="project" value="TreeGrafter"/>
</dbReference>
<dbReference type="InterPro" id="IPR027417">
    <property type="entry name" value="P-loop_NTPase"/>
</dbReference>
<sequence length="461" mass="50792">MAKREKIHFKCRSCGYVQLKWSGRCPECEAWNTLEESEADTSLKTMVSQEKFTNRIIDLIDVQIGQTARLSSGFKEVDQVLGGGIVTGSAMLLGGEPGIGKSTLLLQIAYHFRGQGATLYISGEESASQVKMRAVRLGVDHSMHIYAGSDLAGVLHTIKSLAPKLVIIDSVQTLYDVEIGLTPGTVNQVKRSVHEIVSYIKIHDIALFLVAHVTKDGSIAGPKVIEHLVDTVLYFESGEQDLRLLRAVKNRFGAVDELGIFQMTQVGLTEMSIHFYQQFAAKESVVGSIMVSLLEGSRIFIHEIQSLITPAKGNFSRIYSEHIDPQRVARISAILEKYLNITFSDYDIYMNVSGGVKLQEPTIDLAIALSLYSARLNILLPHTLVACGELSLSGSVRWASQLSKRVRVSEELGFTHFAGATLLALPLSHTLEEFSDRQHSLRDLMRDIAMLGSQNTLNSIG</sequence>
<evidence type="ECO:0000256" key="1">
    <source>
        <dbReference type="ARBA" id="ARBA00022723"/>
    </source>
</evidence>
<dbReference type="AlphaFoldDB" id="A0A968KVP4"/>
<dbReference type="RefSeq" id="WP_167695447.1">
    <property type="nucleotide sequence ID" value="NZ_CP118181.1"/>
</dbReference>
<dbReference type="GO" id="GO:0000725">
    <property type="term" value="P:recombinational repair"/>
    <property type="evidence" value="ECO:0007669"/>
    <property type="project" value="TreeGrafter"/>
</dbReference>
<keyword evidence="10 12" id="KW-0234">DNA repair</keyword>
<dbReference type="SMART" id="SM00382">
    <property type="entry name" value="AAA"/>
    <property type="match status" value="1"/>
</dbReference>
<dbReference type="PANTHER" id="PTHR32472">
    <property type="entry name" value="DNA REPAIR PROTEIN RADA"/>
    <property type="match status" value="1"/>
</dbReference>
<comment type="function">
    <text evidence="12">DNA-dependent ATPase involved in processing of recombination intermediates, plays a role in repairing DNA breaks. Stimulates the branch migration of RecA-mediated strand transfer reactions, allowing the 3' invading strand to extend heteroduplex DNA faster. Binds ssDNA in the presence of ADP but not other nucleotides, has ATPase activity that is stimulated by ssDNA and various branched DNA structures, but inhibited by SSB. Does not have RecA's homology-searching function.</text>
</comment>
<comment type="caution">
    <text evidence="14">The sequence shown here is derived from an EMBL/GenBank/DDBJ whole genome shotgun (WGS) entry which is preliminary data.</text>
</comment>
<dbReference type="Pfam" id="PF18073">
    <property type="entry name" value="Zn_ribbon_LapB"/>
    <property type="match status" value="1"/>
</dbReference>
<comment type="similarity">
    <text evidence="12">Belongs to the RecA family. RadA subfamily.</text>
</comment>
<organism evidence="14 15">
    <name type="scientific">Entomospira culicis</name>
    <dbReference type="NCBI Taxonomy" id="2719989"/>
    <lineage>
        <taxon>Bacteria</taxon>
        <taxon>Pseudomonadati</taxon>
        <taxon>Spirochaetota</taxon>
        <taxon>Spirochaetia</taxon>
        <taxon>Spirochaetales</taxon>
        <taxon>Spirochaetaceae</taxon>
        <taxon>Entomospira</taxon>
    </lineage>
</organism>
<dbReference type="GO" id="GO:0016787">
    <property type="term" value="F:hydrolase activity"/>
    <property type="evidence" value="ECO:0007669"/>
    <property type="project" value="UniProtKB-KW"/>
</dbReference>
<dbReference type="PRINTS" id="PR01874">
    <property type="entry name" value="DNAREPAIRADA"/>
</dbReference>
<evidence type="ECO:0000256" key="11">
    <source>
        <dbReference type="NCBIfam" id="TIGR00416"/>
    </source>
</evidence>
<evidence type="ECO:0000256" key="9">
    <source>
        <dbReference type="ARBA" id="ARBA00023125"/>
    </source>
</evidence>
<keyword evidence="4 12" id="KW-0863">Zinc-finger</keyword>
<dbReference type="Gene3D" id="3.30.230.10">
    <property type="match status" value="1"/>
</dbReference>
<dbReference type="NCBIfam" id="TIGR00416">
    <property type="entry name" value="sms"/>
    <property type="match status" value="1"/>
</dbReference>
<evidence type="ECO:0000313" key="14">
    <source>
        <dbReference type="EMBL" id="NIZ69353.1"/>
    </source>
</evidence>
<protein>
    <recommendedName>
        <fullName evidence="11 12">DNA repair protein RadA</fullName>
    </recommendedName>
</protein>
<evidence type="ECO:0000256" key="2">
    <source>
        <dbReference type="ARBA" id="ARBA00022741"/>
    </source>
</evidence>
<dbReference type="PROSITE" id="PS50162">
    <property type="entry name" value="RECA_2"/>
    <property type="match status" value="1"/>
</dbReference>
<gene>
    <name evidence="14" type="primary">radA</name>
    <name evidence="14" type="ORF">HCT48_03880</name>
</gene>
<dbReference type="Gene3D" id="3.40.50.300">
    <property type="entry name" value="P-loop containing nucleotide triphosphate hydrolases"/>
    <property type="match status" value="1"/>
</dbReference>
<dbReference type="InterPro" id="IPR020568">
    <property type="entry name" value="Ribosomal_Su5_D2-typ_SF"/>
</dbReference>
<evidence type="ECO:0000313" key="15">
    <source>
        <dbReference type="Proteomes" id="UP000778951"/>
    </source>
</evidence>
<accession>A0A968KVP4</accession>
<dbReference type="Pfam" id="PF13481">
    <property type="entry name" value="AAA_25"/>
    <property type="match status" value="1"/>
</dbReference>
<reference evidence="14" key="1">
    <citation type="submission" date="2020-03" db="EMBL/GenBank/DDBJ databases">
        <title>Spirochaetal bacteria isolated from arthropods constitute a novel genus Entomospira genus novum within the order Spirochaetales.</title>
        <authorList>
            <person name="Grana-Miraglia L."/>
            <person name="Sikutova S."/>
            <person name="Fingerle V."/>
            <person name="Sing A."/>
            <person name="Castillo-Ramirez S."/>
            <person name="Margos G."/>
            <person name="Rudolf I."/>
        </authorList>
    </citation>
    <scope>NUCLEOTIDE SEQUENCE</scope>
    <source>
        <strain evidence="14">BR149</strain>
    </source>
</reference>
<keyword evidence="7 12" id="KW-0067">ATP-binding</keyword>
<dbReference type="Proteomes" id="UP000778951">
    <property type="component" value="Unassembled WGS sequence"/>
</dbReference>
<dbReference type="InterPro" id="IPR041166">
    <property type="entry name" value="Rubredoxin_2"/>
</dbReference>
<dbReference type="GO" id="GO:0005524">
    <property type="term" value="F:ATP binding"/>
    <property type="evidence" value="ECO:0007669"/>
    <property type="project" value="UniProtKB-UniRule"/>
</dbReference>
<evidence type="ECO:0000256" key="4">
    <source>
        <dbReference type="ARBA" id="ARBA00022771"/>
    </source>
</evidence>
<keyword evidence="1 12" id="KW-0479">Metal-binding</keyword>
<evidence type="ECO:0000256" key="8">
    <source>
        <dbReference type="ARBA" id="ARBA00023016"/>
    </source>
</evidence>
<dbReference type="SUPFAM" id="SSF52540">
    <property type="entry name" value="P-loop containing nucleoside triphosphate hydrolases"/>
    <property type="match status" value="1"/>
</dbReference>
<keyword evidence="15" id="KW-1185">Reference proteome</keyword>
<evidence type="ECO:0000256" key="6">
    <source>
        <dbReference type="ARBA" id="ARBA00022833"/>
    </source>
</evidence>
<evidence type="ECO:0000259" key="13">
    <source>
        <dbReference type="PROSITE" id="PS50162"/>
    </source>
</evidence>
<dbReference type="GO" id="GO:0003684">
    <property type="term" value="F:damaged DNA binding"/>
    <property type="evidence" value="ECO:0007669"/>
    <property type="project" value="InterPro"/>
</dbReference>
<dbReference type="PANTHER" id="PTHR32472:SF10">
    <property type="entry name" value="DNA REPAIR PROTEIN RADA-LIKE PROTEIN"/>
    <property type="match status" value="1"/>
</dbReference>
<dbReference type="InterPro" id="IPR004504">
    <property type="entry name" value="DNA_repair_RadA"/>
</dbReference>
<dbReference type="GO" id="GO:0008270">
    <property type="term" value="F:zinc ion binding"/>
    <property type="evidence" value="ECO:0007669"/>
    <property type="project" value="UniProtKB-KW"/>
</dbReference>
<evidence type="ECO:0000256" key="7">
    <source>
        <dbReference type="ARBA" id="ARBA00022840"/>
    </source>
</evidence>
<evidence type="ECO:0000256" key="3">
    <source>
        <dbReference type="ARBA" id="ARBA00022763"/>
    </source>
</evidence>
<dbReference type="InterPro" id="IPR003593">
    <property type="entry name" value="AAA+_ATPase"/>
</dbReference>
<feature type="domain" description="RecA family profile 1" evidence="13">
    <location>
        <begin position="66"/>
        <end position="213"/>
    </location>
</feature>
<dbReference type="SUPFAM" id="SSF54211">
    <property type="entry name" value="Ribosomal protein S5 domain 2-like"/>
    <property type="match status" value="1"/>
</dbReference>
<dbReference type="GO" id="GO:0140664">
    <property type="term" value="F:ATP-dependent DNA damage sensor activity"/>
    <property type="evidence" value="ECO:0007669"/>
    <property type="project" value="InterPro"/>
</dbReference>
<evidence type="ECO:0000256" key="5">
    <source>
        <dbReference type="ARBA" id="ARBA00022801"/>
    </source>
</evidence>
<dbReference type="Pfam" id="PF13541">
    <property type="entry name" value="ChlI"/>
    <property type="match status" value="1"/>
</dbReference>
<dbReference type="EMBL" id="JAATLM010000001">
    <property type="protein sequence ID" value="NIZ69353.1"/>
    <property type="molecule type" value="Genomic_DNA"/>
</dbReference>
<keyword evidence="3 12" id="KW-0227">DNA damage</keyword>
<proteinExistence type="inferred from homology"/>
<evidence type="ECO:0000256" key="12">
    <source>
        <dbReference type="RuleBase" id="RU003555"/>
    </source>
</evidence>
<evidence type="ECO:0000256" key="10">
    <source>
        <dbReference type="ARBA" id="ARBA00023204"/>
    </source>
</evidence>
<name>A0A968KVP4_9SPIO</name>
<keyword evidence="5" id="KW-0378">Hydrolase</keyword>
<keyword evidence="8" id="KW-0346">Stress response</keyword>
<keyword evidence="6 12" id="KW-0862">Zinc</keyword>
<keyword evidence="9 12" id="KW-0238">DNA-binding</keyword>
<keyword evidence="2 12" id="KW-0547">Nucleotide-binding</keyword>
<dbReference type="InterPro" id="IPR014721">
    <property type="entry name" value="Ribsml_uS5_D2-typ_fold_subgr"/>
</dbReference>